<dbReference type="PIRSF" id="PIRSF020606">
    <property type="entry name" value="UCP020606"/>
    <property type="match status" value="1"/>
</dbReference>
<organism evidence="2">
    <name type="scientific">uncultured Sulfurovum sp</name>
    <dbReference type="NCBI Taxonomy" id="269237"/>
    <lineage>
        <taxon>Bacteria</taxon>
        <taxon>Pseudomonadati</taxon>
        <taxon>Campylobacterota</taxon>
        <taxon>Epsilonproteobacteria</taxon>
        <taxon>Campylobacterales</taxon>
        <taxon>Sulfurovaceae</taxon>
        <taxon>Sulfurovum</taxon>
        <taxon>environmental samples</taxon>
    </lineage>
</organism>
<dbReference type="InterPro" id="IPR014509">
    <property type="entry name" value="YjdF-like"/>
</dbReference>
<evidence type="ECO:0000256" key="1">
    <source>
        <dbReference type="SAM" id="Phobius"/>
    </source>
</evidence>
<evidence type="ECO:0008006" key="3">
    <source>
        <dbReference type="Google" id="ProtNLM"/>
    </source>
</evidence>
<dbReference type="EMBL" id="CACVAR010000084">
    <property type="protein sequence ID" value="CAA6801321.1"/>
    <property type="molecule type" value="Genomic_DNA"/>
</dbReference>
<dbReference type="Pfam" id="PF09997">
    <property type="entry name" value="DUF2238"/>
    <property type="match status" value="1"/>
</dbReference>
<sequence length="229" mass="26584">MKKKIIYFILAFSFTITWIWAAIEPLHYADWVLENVLVLLFIILIFFTGKLFEFSIFSYVVMTIFMILHVIGSHYTYAEVPWGYTLGEWLGTERNMYDRLVHLLFGVLFVYPVREMSVRIAKTKGFWGYFVPFMIVSSFAGFYEIIEWGAAAVVDPEAGIAFLGSQGDIWDAQKDMLLAIIGSLGTLLIVMIIHMIYNKAFYHEFKESFKLPKDDKPMGEVLLDEMMKK</sequence>
<reference evidence="2" key="1">
    <citation type="submission" date="2020-01" db="EMBL/GenBank/DDBJ databases">
        <authorList>
            <person name="Meier V. D."/>
            <person name="Meier V D."/>
        </authorList>
    </citation>
    <scope>NUCLEOTIDE SEQUENCE</scope>
    <source>
        <strain evidence="2">HLG_WM_MAG_03</strain>
    </source>
</reference>
<keyword evidence="1" id="KW-0812">Transmembrane</keyword>
<name>A0A6S6RYZ6_9BACT</name>
<keyword evidence="1" id="KW-0472">Membrane</keyword>
<dbReference type="InterPro" id="IPR058534">
    <property type="entry name" value="YjdF"/>
</dbReference>
<feature type="transmembrane region" description="Helical" evidence="1">
    <location>
        <begin position="31"/>
        <end position="49"/>
    </location>
</feature>
<proteinExistence type="predicted"/>
<feature type="transmembrane region" description="Helical" evidence="1">
    <location>
        <begin position="56"/>
        <end position="76"/>
    </location>
</feature>
<protein>
    <recommendedName>
        <fullName evidence="3">DUF2238 domain-containing protein</fullName>
    </recommendedName>
</protein>
<dbReference type="AlphaFoldDB" id="A0A6S6RYZ6"/>
<evidence type="ECO:0000313" key="2">
    <source>
        <dbReference type="EMBL" id="CAA6801321.1"/>
    </source>
</evidence>
<accession>A0A6S6RYZ6</accession>
<feature type="transmembrane region" description="Helical" evidence="1">
    <location>
        <begin position="96"/>
        <end position="114"/>
    </location>
</feature>
<gene>
    <name evidence="2" type="ORF">HELGO_WM33074</name>
</gene>
<feature type="transmembrane region" description="Helical" evidence="1">
    <location>
        <begin position="176"/>
        <end position="197"/>
    </location>
</feature>
<feature type="transmembrane region" description="Helical" evidence="1">
    <location>
        <begin position="126"/>
        <end position="146"/>
    </location>
</feature>
<keyword evidence="1" id="KW-1133">Transmembrane helix</keyword>